<keyword evidence="6 15" id="KW-0732">Signal</keyword>
<comment type="catalytic activity">
    <reaction evidence="10">
        <text>Releases a C-terminal residue, which may be hydrophobic or positively charged.</text>
        <dbReference type="EC" id="3.4.17.18"/>
    </reaction>
</comment>
<evidence type="ECO:0000256" key="11">
    <source>
        <dbReference type="ARBA" id="ARBA00055464"/>
    </source>
</evidence>
<feature type="active site" description="Proton donor/acceptor" evidence="14">
    <location>
        <position position="387"/>
    </location>
</feature>
<dbReference type="PANTHER" id="PTHR11705">
    <property type="entry name" value="PROTEASE FAMILY M14 CARBOXYPEPTIDASE A,B"/>
    <property type="match status" value="1"/>
</dbReference>
<dbReference type="FunFam" id="3.40.630.10:FF:000084">
    <property type="entry name" value="Carboxypeptidase B2"/>
    <property type="match status" value="1"/>
</dbReference>
<proteinExistence type="inferred from homology"/>
<dbReference type="PROSITE" id="PS52035">
    <property type="entry name" value="PEPTIDASE_M14"/>
    <property type="match status" value="1"/>
</dbReference>
<evidence type="ECO:0000256" key="6">
    <source>
        <dbReference type="ARBA" id="ARBA00022729"/>
    </source>
</evidence>
<dbReference type="Gene3D" id="3.40.630.10">
    <property type="entry name" value="Zn peptidases"/>
    <property type="match status" value="1"/>
</dbReference>
<comment type="caution">
    <text evidence="17">The sequence shown here is derived from an EMBL/GenBank/DDBJ whole genome shotgun (WGS) entry which is preliminary data.</text>
</comment>
<keyword evidence="4" id="KW-0645">Protease</keyword>
<evidence type="ECO:0000313" key="18">
    <source>
        <dbReference type="Proteomes" id="UP000316096"/>
    </source>
</evidence>
<dbReference type="PRINTS" id="PR00765">
    <property type="entry name" value="CRBOXYPTASEA"/>
</dbReference>
<comment type="similarity">
    <text evidence="2 14">Belongs to the peptidase M14 family.</text>
</comment>
<keyword evidence="7" id="KW-0378">Hydrolase</keyword>
<evidence type="ECO:0000256" key="15">
    <source>
        <dbReference type="SAM" id="SignalP"/>
    </source>
</evidence>
<dbReference type="InterPro" id="IPR000834">
    <property type="entry name" value="Peptidase_M14"/>
</dbReference>
<evidence type="ECO:0000256" key="10">
    <source>
        <dbReference type="ARBA" id="ARBA00050859"/>
    </source>
</evidence>
<evidence type="ECO:0000256" key="13">
    <source>
        <dbReference type="ARBA" id="ARBA00074273"/>
    </source>
</evidence>
<dbReference type="InterPro" id="IPR033810">
    <property type="entry name" value="Carboxypeptidase_T"/>
</dbReference>
<dbReference type="CDD" id="cd03859">
    <property type="entry name" value="M14_CPT"/>
    <property type="match status" value="1"/>
</dbReference>
<evidence type="ECO:0000256" key="3">
    <source>
        <dbReference type="ARBA" id="ARBA00022645"/>
    </source>
</evidence>
<dbReference type="EMBL" id="VFOZ01000001">
    <property type="protein sequence ID" value="TQL96071.1"/>
    <property type="molecule type" value="Genomic_DNA"/>
</dbReference>
<evidence type="ECO:0000256" key="4">
    <source>
        <dbReference type="ARBA" id="ARBA00022670"/>
    </source>
</evidence>
<protein>
    <recommendedName>
        <fullName evidence="13">Zinc carboxypeptidase</fullName>
        <ecNumber evidence="12">3.4.17.18</ecNumber>
    </recommendedName>
</protein>
<evidence type="ECO:0000256" key="2">
    <source>
        <dbReference type="ARBA" id="ARBA00005988"/>
    </source>
</evidence>
<gene>
    <name evidence="17" type="ORF">FB559_1590</name>
</gene>
<keyword evidence="5" id="KW-0479">Metal-binding</keyword>
<name>A0A543CG51_9ACTN</name>
<dbReference type="EC" id="3.4.17.18" evidence="12"/>
<dbReference type="Pfam" id="PF00246">
    <property type="entry name" value="Peptidase_M14"/>
    <property type="match status" value="1"/>
</dbReference>
<dbReference type="Proteomes" id="UP000316096">
    <property type="component" value="Unassembled WGS sequence"/>
</dbReference>
<dbReference type="SUPFAM" id="SSF53187">
    <property type="entry name" value="Zn-dependent exopeptidases"/>
    <property type="match status" value="1"/>
</dbReference>
<evidence type="ECO:0000256" key="12">
    <source>
        <dbReference type="ARBA" id="ARBA00066554"/>
    </source>
</evidence>
<evidence type="ECO:0000256" key="1">
    <source>
        <dbReference type="ARBA" id="ARBA00001947"/>
    </source>
</evidence>
<keyword evidence="3" id="KW-0121">Carboxypeptidase</keyword>
<dbReference type="GO" id="GO:0006508">
    <property type="term" value="P:proteolysis"/>
    <property type="evidence" value="ECO:0007669"/>
    <property type="project" value="UniProtKB-KW"/>
</dbReference>
<evidence type="ECO:0000256" key="8">
    <source>
        <dbReference type="ARBA" id="ARBA00022833"/>
    </source>
</evidence>
<evidence type="ECO:0000256" key="14">
    <source>
        <dbReference type="PROSITE-ProRule" id="PRU01379"/>
    </source>
</evidence>
<dbReference type="Pfam" id="PF20773">
    <property type="entry name" value="InhA-like_MAM"/>
    <property type="match status" value="1"/>
</dbReference>
<evidence type="ECO:0000259" key="16">
    <source>
        <dbReference type="PROSITE" id="PS52035"/>
    </source>
</evidence>
<feature type="domain" description="Peptidase M14" evidence="16">
    <location>
        <begin position="120"/>
        <end position="443"/>
    </location>
</feature>
<keyword evidence="8" id="KW-0862">Zinc</keyword>
<feature type="chain" id="PRO_5022023343" description="Zinc carboxypeptidase" evidence="15">
    <location>
        <begin position="27"/>
        <end position="1043"/>
    </location>
</feature>
<dbReference type="GO" id="GO:0004181">
    <property type="term" value="F:metallocarboxypeptidase activity"/>
    <property type="evidence" value="ECO:0007669"/>
    <property type="project" value="InterPro"/>
</dbReference>
<comment type="function">
    <text evidence="11">Carboxypeptidase that possesses the specificities of both mammalian Cpase A and B. Thus shows broad substrate specificity, being able to cleave Cbz-Gly-Leu, Cbz-Gly-Val, Cbz-Gly-Phe, Cbz-Gly-Lys and Bz-Gly-Arg in vitro.</text>
</comment>
<dbReference type="PANTHER" id="PTHR11705:SF143">
    <property type="entry name" value="SLL0236 PROTEIN"/>
    <property type="match status" value="1"/>
</dbReference>
<dbReference type="GO" id="GO:0008270">
    <property type="term" value="F:zinc ion binding"/>
    <property type="evidence" value="ECO:0007669"/>
    <property type="project" value="InterPro"/>
</dbReference>
<organism evidence="17 18">
    <name type="scientific">Actinoallomurus bryophytorum</name>
    <dbReference type="NCBI Taxonomy" id="1490222"/>
    <lineage>
        <taxon>Bacteria</taxon>
        <taxon>Bacillati</taxon>
        <taxon>Actinomycetota</taxon>
        <taxon>Actinomycetes</taxon>
        <taxon>Streptosporangiales</taxon>
        <taxon>Thermomonosporaceae</taxon>
        <taxon>Actinoallomurus</taxon>
    </lineage>
</organism>
<feature type="signal peptide" evidence="15">
    <location>
        <begin position="1"/>
        <end position="26"/>
    </location>
</feature>
<dbReference type="OrthoDB" id="5240362at2"/>
<evidence type="ECO:0000256" key="9">
    <source>
        <dbReference type="ARBA" id="ARBA00023049"/>
    </source>
</evidence>
<dbReference type="AlphaFoldDB" id="A0A543CG51"/>
<reference evidence="17 18" key="1">
    <citation type="submission" date="2019-06" db="EMBL/GenBank/DDBJ databases">
        <title>Sequencing the genomes of 1000 actinobacteria strains.</title>
        <authorList>
            <person name="Klenk H.-P."/>
        </authorList>
    </citation>
    <scope>NUCLEOTIDE SEQUENCE [LARGE SCALE GENOMIC DNA]</scope>
    <source>
        <strain evidence="17 18">DSM 102200</strain>
    </source>
</reference>
<comment type="cofactor">
    <cofactor evidence="1">
        <name>Zn(2+)</name>
        <dbReference type="ChEBI" id="CHEBI:29105"/>
    </cofactor>
</comment>
<accession>A0A543CG51</accession>
<evidence type="ECO:0000256" key="5">
    <source>
        <dbReference type="ARBA" id="ARBA00022723"/>
    </source>
</evidence>
<dbReference type="SMART" id="SM00631">
    <property type="entry name" value="Zn_pept"/>
    <property type="match status" value="1"/>
</dbReference>
<dbReference type="RefSeq" id="WP_141954823.1">
    <property type="nucleotide sequence ID" value="NZ_VFOZ01000001.1"/>
</dbReference>
<keyword evidence="18" id="KW-1185">Reference proteome</keyword>
<keyword evidence="9" id="KW-0482">Metalloprotease</keyword>
<dbReference type="GO" id="GO:0005615">
    <property type="term" value="C:extracellular space"/>
    <property type="evidence" value="ECO:0007669"/>
    <property type="project" value="TreeGrafter"/>
</dbReference>
<evidence type="ECO:0000256" key="7">
    <source>
        <dbReference type="ARBA" id="ARBA00022801"/>
    </source>
</evidence>
<sequence length="1043" mass="111332">MKRLSTSVLAAMALIGGLLAAAPAAASPPRPAKVSEHVDLYAGDIPLAQTRELHSAGLDSEDIQTGKVTGNKVHVEVLMGGRQARRLQSQGLDLRLQVVGGKTAAERATPLAAKGDNVFRPYSGPGNIREEMLNAAASHAGIAQAVDIGTTGQGKPITAIKVTKNARSLRSGSRPAVVYQGTQHAREWIATETVRRSLHYYLDNYGKNRDVTKLVDTDELWFIPVVNVDGYDYTFTPGNRFWRKNLRDNDGDGQITSNDGVDPNRNFSFKWGYDNEGSSANTADETYRGPSAGSEPETKAQVALYKKIRPKFMLNWHSAAELLLHGVGWQTLTRSPDDVLHEAILGDIDHAAVPGYTPELGAQLYTTNGETDGYAESVLGTLTYTPEQSTCRTAVGSDPDDDWTLADCGTSTGQTFAFPDSETLIQKEFEKNLPLLLDLAKSAHDPAHPVSPVGRTVPDFAVDAFTASYGSSQPVASVIRRSLPGKRLRYRVNGGPAHSSSVHEWQGGERYGRDSREYFGEYRGTIGGLRPKDRVQAWFVAGGKVSQPFTFTVRDQKGAKVLVLADEDYKGVNPVYPPGTSAPKYAQQYVEALKAAKVKAAVWDIDADGAPHDLGVLSHFKGVVWYLGDNRLTQDAADEFVPVGGQPFPDSQIADREVATTLAVRDYLNEGGKLIYTGETTGYDGPLAGSNGGGIYYGLKGHPERPCVVTINLRDDCELFADDFMQYYLGAYSRVVRQGPTGFSGTGAPLSGVNAPLASAANPLDEAGNFDVTSDNLPVAQFPQFKSSAAGEYSSKGGPFDPVEGSWYAAGPHADSSYMRLTRTIDLSGVTAAQAPKLAAQLSYDTEEGYDNVIVEAHTAGTDDWTTLPDLGGRSDTGVPAECDAGFLLAMHPWLKHYLTLGTPCGGSGTSGSWNRFTGNSGGWVPVSFDLSAYAGKKMEVSISYVTDPASGGIGAFVDDTKVTTAGGTSDAEGFEAGLGPWSVPGAPAGSPANVKDFHRAQGFGVAAIATPDTLLFGFGLEQVASPADRNRLMALAIRRLLG</sequence>
<evidence type="ECO:0000313" key="17">
    <source>
        <dbReference type="EMBL" id="TQL96071.1"/>
    </source>
</evidence>